<protein>
    <submittedName>
        <fullName evidence="1">Uncharacterized protein</fullName>
    </submittedName>
</protein>
<evidence type="ECO:0000313" key="2">
    <source>
        <dbReference type="Proteomes" id="UP000076154"/>
    </source>
</evidence>
<proteinExistence type="predicted"/>
<evidence type="ECO:0000313" key="1">
    <source>
        <dbReference type="EMBL" id="RDB19020.1"/>
    </source>
</evidence>
<gene>
    <name evidence="1" type="ORF">Hypma_014412</name>
</gene>
<keyword evidence="2" id="KW-1185">Reference proteome</keyword>
<dbReference type="AlphaFoldDB" id="A0A369JCU2"/>
<reference evidence="1" key="1">
    <citation type="submission" date="2018-04" db="EMBL/GenBank/DDBJ databases">
        <title>Whole genome sequencing of Hypsizygus marmoreus.</title>
        <authorList>
            <person name="Choi I.-G."/>
            <person name="Min B."/>
            <person name="Kim J.-G."/>
            <person name="Kim S."/>
            <person name="Oh Y.-L."/>
            <person name="Kong W.-S."/>
            <person name="Park H."/>
            <person name="Jeong J."/>
            <person name="Song E.-S."/>
        </authorList>
    </citation>
    <scope>NUCLEOTIDE SEQUENCE [LARGE SCALE GENOMIC DNA]</scope>
    <source>
        <strain evidence="1">51987-8</strain>
    </source>
</reference>
<dbReference type="EMBL" id="LUEZ02000085">
    <property type="protein sequence ID" value="RDB19020.1"/>
    <property type="molecule type" value="Genomic_DNA"/>
</dbReference>
<accession>A0A369JCU2</accession>
<sequence length="117" mass="12887">MSISVFVLDLPIRQSQATISLRIHSFSISSHLTANTMLPPIFHSISLLLSALHQPYQQTPPSGRRGSAYDSETRPVLFQHAPAPRIRCFVVSLRLLRSSPISHPRNPSPSPTPVGRG</sequence>
<organism evidence="1 2">
    <name type="scientific">Hypsizygus marmoreus</name>
    <name type="common">White beech mushroom</name>
    <name type="synonym">Agaricus marmoreus</name>
    <dbReference type="NCBI Taxonomy" id="39966"/>
    <lineage>
        <taxon>Eukaryota</taxon>
        <taxon>Fungi</taxon>
        <taxon>Dikarya</taxon>
        <taxon>Basidiomycota</taxon>
        <taxon>Agaricomycotina</taxon>
        <taxon>Agaricomycetes</taxon>
        <taxon>Agaricomycetidae</taxon>
        <taxon>Agaricales</taxon>
        <taxon>Tricholomatineae</taxon>
        <taxon>Lyophyllaceae</taxon>
        <taxon>Hypsizygus</taxon>
    </lineage>
</organism>
<dbReference type="Proteomes" id="UP000076154">
    <property type="component" value="Unassembled WGS sequence"/>
</dbReference>
<dbReference type="InParanoid" id="A0A369JCU2"/>
<name>A0A369JCU2_HYPMA</name>
<comment type="caution">
    <text evidence="1">The sequence shown here is derived from an EMBL/GenBank/DDBJ whole genome shotgun (WGS) entry which is preliminary data.</text>
</comment>